<comment type="caution">
    <text evidence="2">The sequence shown here is derived from an EMBL/GenBank/DDBJ whole genome shotgun (WGS) entry which is preliminary data.</text>
</comment>
<dbReference type="EMBL" id="JAAGMP010001630">
    <property type="protein sequence ID" value="NEC23724.1"/>
    <property type="molecule type" value="Genomic_DNA"/>
</dbReference>
<organism evidence="2 3">
    <name type="scientific">Streptomyces parvus</name>
    <dbReference type="NCBI Taxonomy" id="66428"/>
    <lineage>
        <taxon>Bacteria</taxon>
        <taxon>Bacillati</taxon>
        <taxon>Actinomycetota</taxon>
        <taxon>Actinomycetes</taxon>
        <taxon>Kitasatosporales</taxon>
        <taxon>Streptomycetaceae</taxon>
        <taxon>Streptomyces</taxon>
    </lineage>
</organism>
<accession>A0A7K3S877</accession>
<evidence type="ECO:0000313" key="3">
    <source>
        <dbReference type="Proteomes" id="UP000469670"/>
    </source>
</evidence>
<gene>
    <name evidence="2" type="ORF">G3I50_36550</name>
</gene>
<dbReference type="InterPro" id="IPR023213">
    <property type="entry name" value="CAT-like_dom_sf"/>
</dbReference>
<evidence type="ECO:0000313" key="2">
    <source>
        <dbReference type="EMBL" id="NEC23724.1"/>
    </source>
</evidence>
<evidence type="ECO:0000256" key="1">
    <source>
        <dbReference type="SAM" id="MobiDB-lite"/>
    </source>
</evidence>
<evidence type="ECO:0008006" key="4">
    <source>
        <dbReference type="Google" id="ProtNLM"/>
    </source>
</evidence>
<name>A0A7K3S877_9ACTN</name>
<feature type="non-terminal residue" evidence="2">
    <location>
        <position position="118"/>
    </location>
</feature>
<sequence>EHRTPARLAAALGEQDPTAEPTPAVQAPQSAPLLPLMRRLVTRGRSDQYHQSVTVTLPPTTRAHLAGALGAVLGHHEALRMRVTGADGFTVVPVDDPATYADALLTHVPAPADATDEQ</sequence>
<feature type="region of interest" description="Disordered" evidence="1">
    <location>
        <begin position="1"/>
        <end position="27"/>
    </location>
</feature>
<dbReference type="RefSeq" id="WP_164208014.1">
    <property type="nucleotide sequence ID" value="NZ_JAAGMP010001630.1"/>
</dbReference>
<protein>
    <recommendedName>
        <fullName evidence="4">Condensation domain-containing protein</fullName>
    </recommendedName>
</protein>
<proteinExistence type="predicted"/>
<dbReference type="Gene3D" id="3.30.559.10">
    <property type="entry name" value="Chloramphenicol acetyltransferase-like domain"/>
    <property type="match status" value="1"/>
</dbReference>
<dbReference type="Proteomes" id="UP000469670">
    <property type="component" value="Unassembled WGS sequence"/>
</dbReference>
<reference evidence="2 3" key="1">
    <citation type="submission" date="2020-01" db="EMBL/GenBank/DDBJ databases">
        <title>Insect and environment-associated Actinomycetes.</title>
        <authorList>
            <person name="Currrie C."/>
            <person name="Chevrette M."/>
            <person name="Carlson C."/>
            <person name="Stubbendieck R."/>
            <person name="Wendt-Pienkowski E."/>
        </authorList>
    </citation>
    <scope>NUCLEOTIDE SEQUENCE [LARGE SCALE GENOMIC DNA]</scope>
    <source>
        <strain evidence="2 3">SID7590</strain>
    </source>
</reference>
<dbReference type="SUPFAM" id="SSF52777">
    <property type="entry name" value="CoA-dependent acyltransferases"/>
    <property type="match status" value="1"/>
</dbReference>
<dbReference type="AlphaFoldDB" id="A0A7K3S877"/>
<feature type="non-terminal residue" evidence="2">
    <location>
        <position position="1"/>
    </location>
</feature>